<dbReference type="InterPro" id="IPR051207">
    <property type="entry name" value="ComplexI_NDUFA9_subunit"/>
</dbReference>
<dbReference type="PANTHER" id="PTHR12126:SF16">
    <property type="entry name" value="MIOREX COMPLEX COMPONENT 2"/>
    <property type="match status" value="1"/>
</dbReference>
<organism evidence="2 3">
    <name type="scientific">Enterococcus italicus (strain DSM 15952 / CCUG 50447 / LMG 22039 / TP 1.5)</name>
    <dbReference type="NCBI Taxonomy" id="888064"/>
    <lineage>
        <taxon>Bacteria</taxon>
        <taxon>Bacillati</taxon>
        <taxon>Bacillota</taxon>
        <taxon>Bacilli</taxon>
        <taxon>Lactobacillales</taxon>
        <taxon>Enterococcaceae</taxon>
        <taxon>Enterococcus</taxon>
    </lineage>
</organism>
<accession>E6LHP2</accession>
<dbReference type="Proteomes" id="UP000010296">
    <property type="component" value="Unassembled WGS sequence"/>
</dbReference>
<dbReference type="AlphaFoldDB" id="E6LHP2"/>
<dbReference type="GO" id="GO:0044877">
    <property type="term" value="F:protein-containing complex binding"/>
    <property type="evidence" value="ECO:0007669"/>
    <property type="project" value="TreeGrafter"/>
</dbReference>
<dbReference type="PANTHER" id="PTHR12126">
    <property type="entry name" value="NADH-UBIQUINONE OXIDOREDUCTASE 39 KDA SUBUNIT-RELATED"/>
    <property type="match status" value="1"/>
</dbReference>
<dbReference type="RefSeq" id="WP_007208895.1">
    <property type="nucleotide sequence ID" value="NZ_GL622241.1"/>
</dbReference>
<dbReference type="EMBL" id="AEPV01000071">
    <property type="protein sequence ID" value="EFU73297.1"/>
    <property type="molecule type" value="Genomic_DNA"/>
</dbReference>
<gene>
    <name evidence="2" type="ORF">HMPREF9088_1882</name>
</gene>
<dbReference type="Gene3D" id="3.40.50.720">
    <property type="entry name" value="NAD(P)-binding Rossmann-like Domain"/>
    <property type="match status" value="1"/>
</dbReference>
<dbReference type="eggNOG" id="COG0702">
    <property type="taxonomic scope" value="Bacteria"/>
</dbReference>
<protein>
    <submittedName>
        <fullName evidence="2">NAD dependent epimerase/dehydratase family protein</fullName>
    </submittedName>
</protein>
<evidence type="ECO:0000259" key="1">
    <source>
        <dbReference type="Pfam" id="PF13460"/>
    </source>
</evidence>
<sequence length="210" mass="23721">MNKRVVIFGGSGFVGQSIAKQLATAEYQVISISRSGKPKQVEPWMEQVTWVRADVFTPTDWQEHVKSGDVLIDAIGLLVENKAKQLTYQRYHYELVKLMVASLGSSQPDLFIYVSAAHGLPFHQGYLYWKKQAEAFLEKQSFPVAFIKPSLLYGEGRKYSRAMARMILFSKKLPIIQQALTPIKPQPVEKVGVAVQQAIKQSLKGDRYES</sequence>
<name>E6LHP2_ENTI1</name>
<reference evidence="2 3" key="1">
    <citation type="submission" date="2010-12" db="EMBL/GenBank/DDBJ databases">
        <authorList>
            <person name="Muzny D."/>
            <person name="Qin X."/>
            <person name="Deng J."/>
            <person name="Jiang H."/>
            <person name="Liu Y."/>
            <person name="Qu J."/>
            <person name="Song X.-Z."/>
            <person name="Zhang L."/>
            <person name="Thornton R."/>
            <person name="Coyle M."/>
            <person name="Francisco L."/>
            <person name="Jackson L."/>
            <person name="Javaid M."/>
            <person name="Korchina V."/>
            <person name="Kovar C."/>
            <person name="Mata R."/>
            <person name="Mathew T."/>
            <person name="Ngo R."/>
            <person name="Nguyen L."/>
            <person name="Nguyen N."/>
            <person name="Okwuonu G."/>
            <person name="Ongeri F."/>
            <person name="Pham C."/>
            <person name="Simmons D."/>
            <person name="Wilczek-Boney K."/>
            <person name="Hale W."/>
            <person name="Jakkamsetti A."/>
            <person name="Pham P."/>
            <person name="Ruth R."/>
            <person name="San Lucas F."/>
            <person name="Warren J."/>
            <person name="Zhang J."/>
            <person name="Zhao Z."/>
            <person name="Zhou C."/>
            <person name="Zhu D."/>
            <person name="Lee S."/>
            <person name="Bess C."/>
            <person name="Blankenburg K."/>
            <person name="Forbes L."/>
            <person name="Fu Q."/>
            <person name="Gubbala S."/>
            <person name="Hirani K."/>
            <person name="Jayaseelan J.C."/>
            <person name="Lara F."/>
            <person name="Munidasa M."/>
            <person name="Palculict T."/>
            <person name="Patil S."/>
            <person name="Pu L.-L."/>
            <person name="Saada N."/>
            <person name="Tang L."/>
            <person name="Weissenberger G."/>
            <person name="Zhu Y."/>
            <person name="Hemphill L."/>
            <person name="Shang Y."/>
            <person name="Youmans B."/>
            <person name="Ayvaz T."/>
            <person name="Ross M."/>
            <person name="Santibanez J."/>
            <person name="Aqrawi P."/>
            <person name="Gross S."/>
            <person name="Joshi V."/>
            <person name="Fowler G."/>
            <person name="Nazareth L."/>
            <person name="Reid J."/>
            <person name="Worley K."/>
            <person name="Petrosino J."/>
            <person name="Highlander S."/>
            <person name="Gibbs R."/>
        </authorList>
    </citation>
    <scope>NUCLEOTIDE SEQUENCE [LARGE SCALE GENOMIC DNA]</scope>
    <source>
        <strain evidence="3">DSM 15952 / CCUG 50447 / LMG 22039 / TP 1.5</strain>
    </source>
</reference>
<dbReference type="InterPro" id="IPR016040">
    <property type="entry name" value="NAD(P)-bd_dom"/>
</dbReference>
<proteinExistence type="predicted"/>
<evidence type="ECO:0000313" key="2">
    <source>
        <dbReference type="EMBL" id="EFU73297.1"/>
    </source>
</evidence>
<dbReference type="OrthoDB" id="2216847at2"/>
<keyword evidence="3" id="KW-1185">Reference proteome</keyword>
<dbReference type="Pfam" id="PF13460">
    <property type="entry name" value="NAD_binding_10"/>
    <property type="match status" value="1"/>
</dbReference>
<comment type="caution">
    <text evidence="2">The sequence shown here is derived from an EMBL/GenBank/DDBJ whole genome shotgun (WGS) entry which is preliminary data.</text>
</comment>
<feature type="domain" description="NAD(P)-binding" evidence="1">
    <location>
        <begin position="9"/>
        <end position="157"/>
    </location>
</feature>
<evidence type="ECO:0000313" key="3">
    <source>
        <dbReference type="Proteomes" id="UP000010296"/>
    </source>
</evidence>
<dbReference type="STRING" id="888064.HMPREF9088_1882"/>
<dbReference type="InterPro" id="IPR036291">
    <property type="entry name" value="NAD(P)-bd_dom_sf"/>
</dbReference>
<dbReference type="HOGENOM" id="CLU_112826_0_0_9"/>
<dbReference type="SUPFAM" id="SSF51735">
    <property type="entry name" value="NAD(P)-binding Rossmann-fold domains"/>
    <property type="match status" value="1"/>
</dbReference>